<accession>A0A2I0I928</accession>
<gene>
    <name evidence="3" type="ORF">CRG98_039716</name>
</gene>
<proteinExistence type="predicted"/>
<dbReference type="Pfam" id="PF14244">
    <property type="entry name" value="Retrotran_gag_3"/>
    <property type="match status" value="1"/>
</dbReference>
<dbReference type="PANTHER" id="PTHR37610">
    <property type="entry name" value="CCHC-TYPE DOMAIN-CONTAINING PROTEIN"/>
    <property type="match status" value="1"/>
</dbReference>
<dbReference type="AlphaFoldDB" id="A0A2I0I928"/>
<dbReference type="InterPro" id="IPR029472">
    <property type="entry name" value="Copia-like_N"/>
</dbReference>
<feature type="region of interest" description="Disordered" evidence="1">
    <location>
        <begin position="240"/>
        <end position="269"/>
    </location>
</feature>
<comment type="caution">
    <text evidence="3">The sequence shown here is derived from an EMBL/GenBank/DDBJ whole genome shotgun (WGS) entry which is preliminary data.</text>
</comment>
<feature type="domain" description="Retrotransposon Copia-like N-terminal" evidence="2">
    <location>
        <begin position="26"/>
        <end position="61"/>
    </location>
</feature>
<evidence type="ECO:0000259" key="2">
    <source>
        <dbReference type="Pfam" id="PF14244"/>
    </source>
</evidence>
<evidence type="ECO:0000313" key="4">
    <source>
        <dbReference type="Proteomes" id="UP000233551"/>
    </source>
</evidence>
<sequence length="559" mass="62184">MARKEDKGENSRKVMQASATFRISTSDSTRVQITSCLLNGENYLTWLRAMKIALTAKGKLGIKATCGDPNLGNREMCNSLVLAWIFNGLEKELQSSKGVGLSKDITRASKHCGTSLRITLSHRSVHHTAARYATQREKEKIYQFLMGLDDEFRGVQSNILRIEPLPTISRVYRMIPEEENQHVVARSRDAARAPKGGTELGAFVVRSVNGSNRGKEKKFENQGRQITQVQWKGAGRSLGQWSGGRMSAANSTHEPMAPGSKRSGLSGQSRSWNGGYSAVANAVHEGKASSNMGGPLSGLSSTQYETLLNMVAAHEGRNEPLVGNDNFILVEKGEWIIDTGASMTAYRRGQLDWVSYKGGYTTYDGWHPRHLLVRHWELAREIFGTSVLGIRQASLPTHLWGESVARYPHGKKGQWMFDLEKEEFFVSRDVQFRESEFPFERIGRPKMNARNPLFFQIGAGENNEGEGELGEFWDDGEGIRVGDKMAELDISRLTSEEQAQWVERGEGSPQLVRPCGLAEQMTQGTMFSSQSSDPRESNSLSSTSLVRIQTDSARQIEII</sequence>
<dbReference type="PANTHER" id="PTHR37610:SF97">
    <property type="entry name" value="RETROTRANSPOSON GAG DOMAIN-CONTAINING PROTEIN"/>
    <property type="match status" value="1"/>
</dbReference>
<protein>
    <recommendedName>
        <fullName evidence="2">Retrotransposon Copia-like N-terminal domain-containing protein</fullName>
    </recommendedName>
</protein>
<name>A0A2I0I928_PUNGR</name>
<organism evidence="3 4">
    <name type="scientific">Punica granatum</name>
    <name type="common">Pomegranate</name>
    <dbReference type="NCBI Taxonomy" id="22663"/>
    <lineage>
        <taxon>Eukaryota</taxon>
        <taxon>Viridiplantae</taxon>
        <taxon>Streptophyta</taxon>
        <taxon>Embryophyta</taxon>
        <taxon>Tracheophyta</taxon>
        <taxon>Spermatophyta</taxon>
        <taxon>Magnoliopsida</taxon>
        <taxon>eudicotyledons</taxon>
        <taxon>Gunneridae</taxon>
        <taxon>Pentapetalae</taxon>
        <taxon>rosids</taxon>
        <taxon>malvids</taxon>
        <taxon>Myrtales</taxon>
        <taxon>Lythraceae</taxon>
        <taxon>Punica</taxon>
    </lineage>
</organism>
<evidence type="ECO:0000313" key="3">
    <source>
        <dbReference type="EMBL" id="PKI39876.1"/>
    </source>
</evidence>
<dbReference type="EMBL" id="PGOL01003729">
    <property type="protein sequence ID" value="PKI39876.1"/>
    <property type="molecule type" value="Genomic_DNA"/>
</dbReference>
<feature type="region of interest" description="Disordered" evidence="1">
    <location>
        <begin position="523"/>
        <end position="546"/>
    </location>
</feature>
<keyword evidence="4" id="KW-1185">Reference proteome</keyword>
<evidence type="ECO:0000256" key="1">
    <source>
        <dbReference type="SAM" id="MobiDB-lite"/>
    </source>
</evidence>
<reference evidence="3 4" key="1">
    <citation type="submission" date="2017-11" db="EMBL/GenBank/DDBJ databases">
        <title>De-novo sequencing of pomegranate (Punica granatum L.) genome.</title>
        <authorList>
            <person name="Akparov Z."/>
            <person name="Amiraslanov A."/>
            <person name="Hajiyeva S."/>
            <person name="Abbasov M."/>
            <person name="Kaur K."/>
            <person name="Hamwieh A."/>
            <person name="Solovyev V."/>
            <person name="Salamov A."/>
            <person name="Braich B."/>
            <person name="Kosarev P."/>
            <person name="Mahmoud A."/>
            <person name="Hajiyev E."/>
            <person name="Babayeva S."/>
            <person name="Izzatullayeva V."/>
            <person name="Mammadov A."/>
            <person name="Mammadov A."/>
            <person name="Sharifova S."/>
            <person name="Ojaghi J."/>
            <person name="Eynullazada K."/>
            <person name="Bayramov B."/>
            <person name="Abdulazimova A."/>
            <person name="Shahmuradov I."/>
        </authorList>
    </citation>
    <scope>NUCLEOTIDE SEQUENCE [LARGE SCALE GENOMIC DNA]</scope>
    <source>
        <strain evidence="4">cv. AG2017</strain>
        <tissue evidence="3">Leaf</tissue>
    </source>
</reference>
<dbReference type="Proteomes" id="UP000233551">
    <property type="component" value="Unassembled WGS sequence"/>
</dbReference>